<feature type="transmembrane region" description="Helical" evidence="1">
    <location>
        <begin position="6"/>
        <end position="32"/>
    </location>
</feature>
<evidence type="ECO:0000313" key="3">
    <source>
        <dbReference type="Proteomes" id="UP001500567"/>
    </source>
</evidence>
<proteinExistence type="predicted"/>
<keyword evidence="1" id="KW-0812">Transmembrane</keyword>
<gene>
    <name evidence="2" type="ORF">GCM10022408_37900</name>
</gene>
<keyword evidence="1" id="KW-1133">Transmembrane helix</keyword>
<sequence length="142" mass="15338">MTLRNFLLILAGSALWALPCSVGLAWVGRLFFQQVGRIPGHLMAAPLVSLLVALAVLFCLFTPDRGGAFGGVLLFLVPLLIVLKFFGVAPGALLIPPVVMALGLAVAWTFYLPYDGMTGAGGPGFVAFVLMLVQWWRLFYQR</sequence>
<accession>A0ABP7T3E2</accession>
<organism evidence="2 3">
    <name type="scientific">Hymenobacter fastidiosus</name>
    <dbReference type="NCBI Taxonomy" id="486264"/>
    <lineage>
        <taxon>Bacteria</taxon>
        <taxon>Pseudomonadati</taxon>
        <taxon>Bacteroidota</taxon>
        <taxon>Cytophagia</taxon>
        <taxon>Cytophagales</taxon>
        <taxon>Hymenobacteraceae</taxon>
        <taxon>Hymenobacter</taxon>
    </lineage>
</organism>
<feature type="transmembrane region" description="Helical" evidence="1">
    <location>
        <begin position="44"/>
        <end position="63"/>
    </location>
</feature>
<feature type="transmembrane region" description="Helical" evidence="1">
    <location>
        <begin position="93"/>
        <end position="114"/>
    </location>
</feature>
<evidence type="ECO:0008006" key="4">
    <source>
        <dbReference type="Google" id="ProtNLM"/>
    </source>
</evidence>
<feature type="transmembrane region" description="Helical" evidence="1">
    <location>
        <begin position="69"/>
        <end position="86"/>
    </location>
</feature>
<reference evidence="3" key="1">
    <citation type="journal article" date="2019" name="Int. J. Syst. Evol. Microbiol.">
        <title>The Global Catalogue of Microorganisms (GCM) 10K type strain sequencing project: providing services to taxonomists for standard genome sequencing and annotation.</title>
        <authorList>
            <consortium name="The Broad Institute Genomics Platform"/>
            <consortium name="The Broad Institute Genome Sequencing Center for Infectious Disease"/>
            <person name="Wu L."/>
            <person name="Ma J."/>
        </authorList>
    </citation>
    <scope>NUCLEOTIDE SEQUENCE [LARGE SCALE GENOMIC DNA]</scope>
    <source>
        <strain evidence="3">JCM 17224</strain>
    </source>
</reference>
<dbReference type="Proteomes" id="UP001500567">
    <property type="component" value="Unassembled WGS sequence"/>
</dbReference>
<evidence type="ECO:0000313" key="2">
    <source>
        <dbReference type="EMBL" id="GAA4020330.1"/>
    </source>
</evidence>
<evidence type="ECO:0000256" key="1">
    <source>
        <dbReference type="SAM" id="Phobius"/>
    </source>
</evidence>
<keyword evidence="3" id="KW-1185">Reference proteome</keyword>
<keyword evidence="1" id="KW-0472">Membrane</keyword>
<feature type="transmembrane region" description="Helical" evidence="1">
    <location>
        <begin position="120"/>
        <end position="140"/>
    </location>
</feature>
<name>A0ABP7T3E2_9BACT</name>
<dbReference type="EMBL" id="BAABDJ010000049">
    <property type="protein sequence ID" value="GAA4020330.1"/>
    <property type="molecule type" value="Genomic_DNA"/>
</dbReference>
<protein>
    <recommendedName>
        <fullName evidence="4">MerC domain-containing protein</fullName>
    </recommendedName>
</protein>
<comment type="caution">
    <text evidence="2">The sequence shown here is derived from an EMBL/GenBank/DDBJ whole genome shotgun (WGS) entry which is preliminary data.</text>
</comment>